<feature type="region of interest" description="Disordered" evidence="1">
    <location>
        <begin position="48"/>
        <end position="77"/>
    </location>
</feature>
<feature type="compositionally biased region" description="Acidic residues" evidence="1">
    <location>
        <begin position="68"/>
        <end position="77"/>
    </location>
</feature>
<name>A0ABV3BU17_9ACTN</name>
<accession>A0ABV3BU17</accession>
<evidence type="ECO:0008006" key="5">
    <source>
        <dbReference type="Google" id="ProtNLM"/>
    </source>
</evidence>
<organism evidence="3 4">
    <name type="scientific">Streptomyces atriruber</name>
    <dbReference type="NCBI Taxonomy" id="545121"/>
    <lineage>
        <taxon>Bacteria</taxon>
        <taxon>Bacillati</taxon>
        <taxon>Actinomycetota</taxon>
        <taxon>Actinomycetes</taxon>
        <taxon>Kitasatosporales</taxon>
        <taxon>Streptomycetaceae</taxon>
        <taxon>Streptomyces</taxon>
    </lineage>
</organism>
<gene>
    <name evidence="3" type="ORF">ABZ921_25815</name>
</gene>
<keyword evidence="2" id="KW-0812">Transmembrane</keyword>
<evidence type="ECO:0000313" key="3">
    <source>
        <dbReference type="EMBL" id="MEU6824062.1"/>
    </source>
</evidence>
<sequence>MDGAAILFILAVAGVAAIFLFALKGLLDQLPDVIKSAGQVRDEWERFKKKGDEADKPPELPPSVAVSPDDEEPPAAA</sequence>
<reference evidence="3 4" key="1">
    <citation type="submission" date="2024-06" db="EMBL/GenBank/DDBJ databases">
        <title>The Natural Products Discovery Center: Release of the First 8490 Sequenced Strains for Exploring Actinobacteria Biosynthetic Diversity.</title>
        <authorList>
            <person name="Kalkreuter E."/>
            <person name="Kautsar S.A."/>
            <person name="Yang D."/>
            <person name="Bader C.D."/>
            <person name="Teijaro C.N."/>
            <person name="Fluegel L."/>
            <person name="Davis C.M."/>
            <person name="Simpson J.R."/>
            <person name="Lauterbach L."/>
            <person name="Steele A.D."/>
            <person name="Gui C."/>
            <person name="Meng S."/>
            <person name="Li G."/>
            <person name="Viehrig K."/>
            <person name="Ye F."/>
            <person name="Su P."/>
            <person name="Kiefer A.F."/>
            <person name="Nichols A."/>
            <person name="Cepeda A.J."/>
            <person name="Yan W."/>
            <person name="Fan B."/>
            <person name="Jiang Y."/>
            <person name="Adhikari A."/>
            <person name="Zheng C.-J."/>
            <person name="Schuster L."/>
            <person name="Cowan T.M."/>
            <person name="Smanski M.J."/>
            <person name="Chevrette M.G."/>
            <person name="De Carvalho L.P.S."/>
            <person name="Shen B."/>
        </authorList>
    </citation>
    <scope>NUCLEOTIDE SEQUENCE [LARGE SCALE GENOMIC DNA]</scope>
    <source>
        <strain evidence="3 4">NPDC046838</strain>
    </source>
</reference>
<dbReference type="Proteomes" id="UP001551176">
    <property type="component" value="Unassembled WGS sequence"/>
</dbReference>
<evidence type="ECO:0000256" key="1">
    <source>
        <dbReference type="SAM" id="MobiDB-lite"/>
    </source>
</evidence>
<proteinExistence type="predicted"/>
<evidence type="ECO:0000313" key="4">
    <source>
        <dbReference type="Proteomes" id="UP001551176"/>
    </source>
</evidence>
<protein>
    <recommendedName>
        <fullName evidence="5">Sec-independent protein translocase TatA</fullName>
    </recommendedName>
</protein>
<dbReference type="RefSeq" id="WP_359353146.1">
    <property type="nucleotide sequence ID" value="NZ_JBEYXV010000013.1"/>
</dbReference>
<keyword evidence="4" id="KW-1185">Reference proteome</keyword>
<dbReference type="EMBL" id="JBEYXV010000013">
    <property type="protein sequence ID" value="MEU6824062.1"/>
    <property type="molecule type" value="Genomic_DNA"/>
</dbReference>
<feature type="transmembrane region" description="Helical" evidence="2">
    <location>
        <begin position="6"/>
        <end position="27"/>
    </location>
</feature>
<keyword evidence="2" id="KW-1133">Transmembrane helix</keyword>
<keyword evidence="2" id="KW-0472">Membrane</keyword>
<evidence type="ECO:0000256" key="2">
    <source>
        <dbReference type="SAM" id="Phobius"/>
    </source>
</evidence>
<feature type="compositionally biased region" description="Basic and acidic residues" evidence="1">
    <location>
        <begin position="48"/>
        <end position="58"/>
    </location>
</feature>
<comment type="caution">
    <text evidence="3">The sequence shown here is derived from an EMBL/GenBank/DDBJ whole genome shotgun (WGS) entry which is preliminary data.</text>
</comment>